<accession>A0A3L6FBR3</accession>
<dbReference type="ExpressionAtlas" id="A0A3L6FBR3">
    <property type="expression patterns" value="baseline and differential"/>
</dbReference>
<evidence type="ECO:0000256" key="14">
    <source>
        <dbReference type="SAM" id="SignalP"/>
    </source>
</evidence>
<keyword evidence="10 13" id="KW-0472">Membrane</keyword>
<evidence type="ECO:0000256" key="9">
    <source>
        <dbReference type="ARBA" id="ARBA00022989"/>
    </source>
</evidence>
<evidence type="ECO:0000256" key="5">
    <source>
        <dbReference type="ARBA" id="ARBA00022626"/>
    </source>
</evidence>
<organism evidence="16 17">
    <name type="scientific">Zea mays</name>
    <name type="common">Maize</name>
    <dbReference type="NCBI Taxonomy" id="4577"/>
    <lineage>
        <taxon>Eukaryota</taxon>
        <taxon>Viridiplantae</taxon>
        <taxon>Streptophyta</taxon>
        <taxon>Embryophyta</taxon>
        <taxon>Tracheophyta</taxon>
        <taxon>Spermatophyta</taxon>
        <taxon>Magnoliopsida</taxon>
        <taxon>Liliopsida</taxon>
        <taxon>Poales</taxon>
        <taxon>Poaceae</taxon>
        <taxon>PACMAD clade</taxon>
        <taxon>Panicoideae</taxon>
        <taxon>Andropogonodae</taxon>
        <taxon>Andropogoneae</taxon>
        <taxon>Tripsacinae</taxon>
        <taxon>Zea</taxon>
    </lineage>
</organism>
<dbReference type="InterPro" id="IPR003591">
    <property type="entry name" value="Leu-rich_rpt_typical-subtyp"/>
</dbReference>
<dbReference type="EMBL" id="NCVQ01000004">
    <property type="protein sequence ID" value="PWZ30400.1"/>
    <property type="molecule type" value="Genomic_DNA"/>
</dbReference>
<comment type="subcellular location">
    <subcellularLocation>
        <location evidence="1">Cell membrane</location>
        <topology evidence="1">Single-pass type I membrane protein</topology>
    </subcellularLocation>
</comment>
<evidence type="ECO:0000256" key="10">
    <source>
        <dbReference type="ARBA" id="ARBA00023136"/>
    </source>
</evidence>
<evidence type="ECO:0000256" key="6">
    <source>
        <dbReference type="ARBA" id="ARBA00022692"/>
    </source>
</evidence>
<keyword evidence="7 14" id="KW-0732">Signal</keyword>
<dbReference type="AlphaFoldDB" id="A0A3L6FBR3"/>
<evidence type="ECO:0000256" key="7">
    <source>
        <dbReference type="ARBA" id="ARBA00022729"/>
    </source>
</evidence>
<evidence type="ECO:0000256" key="12">
    <source>
        <dbReference type="ARBA" id="ARBA00023180"/>
    </source>
</evidence>
<dbReference type="Pfam" id="PF13516">
    <property type="entry name" value="LRR_6"/>
    <property type="match status" value="1"/>
</dbReference>
<dbReference type="InterPro" id="IPR046956">
    <property type="entry name" value="RLP23-like"/>
</dbReference>
<evidence type="ECO:0000256" key="8">
    <source>
        <dbReference type="ARBA" id="ARBA00022737"/>
    </source>
</evidence>
<keyword evidence="9 13" id="KW-1133">Transmembrane helix</keyword>
<dbReference type="Pfam" id="PF00560">
    <property type="entry name" value="LRR_1"/>
    <property type="match status" value="9"/>
</dbReference>
<dbReference type="SMART" id="SM00365">
    <property type="entry name" value="LRR_SD22"/>
    <property type="match status" value="4"/>
</dbReference>
<dbReference type="PANTHER" id="PTHR48063">
    <property type="entry name" value="LRR RECEPTOR-LIKE KINASE"/>
    <property type="match status" value="1"/>
</dbReference>
<keyword evidence="5" id="KW-1070">Brassinosteroid signaling pathway</keyword>
<gene>
    <name evidence="16" type="primary">GSO1_8</name>
    <name evidence="16" type="ORF">Zm00014a_029869</name>
</gene>
<evidence type="ECO:0000256" key="1">
    <source>
        <dbReference type="ARBA" id="ARBA00004251"/>
    </source>
</evidence>
<keyword evidence="12" id="KW-0325">Glycoprotein</keyword>
<feature type="domain" description="Leucine-rich repeat-containing N-terminal plant-type" evidence="15">
    <location>
        <begin position="41"/>
        <end position="78"/>
    </location>
</feature>
<dbReference type="GO" id="GO:0005886">
    <property type="term" value="C:plasma membrane"/>
    <property type="evidence" value="ECO:0007669"/>
    <property type="project" value="UniProtKB-SubCell"/>
</dbReference>
<dbReference type="InterPro" id="IPR001611">
    <property type="entry name" value="Leu-rich_rpt"/>
</dbReference>
<dbReference type="GO" id="GO:0009742">
    <property type="term" value="P:brassinosteroid mediated signaling pathway"/>
    <property type="evidence" value="ECO:0007669"/>
    <property type="project" value="UniProtKB-KW"/>
</dbReference>
<proteinExistence type="inferred from homology"/>
<keyword evidence="16" id="KW-0418">Kinase</keyword>
<feature type="chain" id="PRO_5018313911" evidence="14">
    <location>
        <begin position="32"/>
        <end position="999"/>
    </location>
</feature>
<dbReference type="PRINTS" id="PR00019">
    <property type="entry name" value="LEURICHRPT"/>
</dbReference>
<name>A0A3L6FBR3_MAIZE</name>
<dbReference type="Proteomes" id="UP000251960">
    <property type="component" value="Chromosome 3"/>
</dbReference>
<dbReference type="FunFam" id="3.80.10.10:FF:000095">
    <property type="entry name" value="LRR receptor-like serine/threonine-protein kinase GSO1"/>
    <property type="match status" value="1"/>
</dbReference>
<dbReference type="GO" id="GO:0016301">
    <property type="term" value="F:kinase activity"/>
    <property type="evidence" value="ECO:0007669"/>
    <property type="project" value="UniProtKB-KW"/>
</dbReference>
<dbReference type="Pfam" id="PF08263">
    <property type="entry name" value="LRRNT_2"/>
    <property type="match status" value="1"/>
</dbReference>
<dbReference type="SUPFAM" id="SSF52047">
    <property type="entry name" value="RNI-like"/>
    <property type="match status" value="1"/>
</dbReference>
<dbReference type="Pfam" id="PF13855">
    <property type="entry name" value="LRR_8"/>
    <property type="match status" value="1"/>
</dbReference>
<dbReference type="PANTHER" id="PTHR48063:SF9">
    <property type="entry name" value="LRR PROTEIN WM1.10"/>
    <property type="match status" value="1"/>
</dbReference>
<dbReference type="FunFam" id="3.80.10.10:FF:000111">
    <property type="entry name" value="LRR receptor-like serine/threonine-protein kinase ERECTA"/>
    <property type="match status" value="1"/>
</dbReference>
<feature type="signal peptide" evidence="14">
    <location>
        <begin position="1"/>
        <end position="31"/>
    </location>
</feature>
<keyword evidence="4" id="KW-0433">Leucine-rich repeat</keyword>
<comment type="caution">
    <text evidence="16">The sequence shown here is derived from an EMBL/GenBank/DDBJ whole genome shotgun (WGS) entry which is preliminary data.</text>
</comment>
<dbReference type="InterPro" id="IPR032675">
    <property type="entry name" value="LRR_dom_sf"/>
</dbReference>
<keyword evidence="16" id="KW-0808">Transferase</keyword>
<reference evidence="16 17" key="1">
    <citation type="journal article" date="2018" name="Nat. Genet.">
        <title>Extensive intraspecific gene order and gene structural variations between Mo17 and other maize genomes.</title>
        <authorList>
            <person name="Sun S."/>
            <person name="Zhou Y."/>
            <person name="Chen J."/>
            <person name="Shi J."/>
            <person name="Zhao H."/>
            <person name="Zhao H."/>
            <person name="Song W."/>
            <person name="Zhang M."/>
            <person name="Cui Y."/>
            <person name="Dong X."/>
            <person name="Liu H."/>
            <person name="Ma X."/>
            <person name="Jiao Y."/>
            <person name="Wang B."/>
            <person name="Wei X."/>
            <person name="Stein J.C."/>
            <person name="Glaubitz J.C."/>
            <person name="Lu F."/>
            <person name="Yu G."/>
            <person name="Liang C."/>
            <person name="Fengler K."/>
            <person name="Li B."/>
            <person name="Rafalski A."/>
            <person name="Schnable P.S."/>
            <person name="Ware D.H."/>
            <person name="Buckler E.S."/>
            <person name="Lai J."/>
        </authorList>
    </citation>
    <scope>NUCLEOTIDE SEQUENCE [LARGE SCALE GENOMIC DNA]</scope>
    <source>
        <strain evidence="17">cv. Missouri 17</strain>
        <tissue evidence="16">Seedling</tissue>
    </source>
</reference>
<dbReference type="Gene3D" id="3.80.10.10">
    <property type="entry name" value="Ribonuclease Inhibitor"/>
    <property type="match status" value="4"/>
</dbReference>
<keyword evidence="11 16" id="KW-0675">Receptor</keyword>
<evidence type="ECO:0000256" key="2">
    <source>
        <dbReference type="ARBA" id="ARBA00009592"/>
    </source>
</evidence>
<dbReference type="FunFam" id="3.80.10.10:FF:001347">
    <property type="entry name" value="LRR receptor-like serine/threonine-protein kinase GSO2"/>
    <property type="match status" value="1"/>
</dbReference>
<evidence type="ECO:0000313" key="16">
    <source>
        <dbReference type="EMBL" id="PWZ30400.1"/>
    </source>
</evidence>
<evidence type="ECO:0000313" key="17">
    <source>
        <dbReference type="Proteomes" id="UP000251960"/>
    </source>
</evidence>
<dbReference type="PROSITE" id="PS51450">
    <property type="entry name" value="LRR"/>
    <property type="match status" value="1"/>
</dbReference>
<dbReference type="InterPro" id="IPR013210">
    <property type="entry name" value="LRR_N_plant-typ"/>
</dbReference>
<dbReference type="FunFam" id="3.80.10.10:FF:000041">
    <property type="entry name" value="LRR receptor-like serine/threonine-protein kinase ERECTA"/>
    <property type="match status" value="1"/>
</dbReference>
<dbReference type="SUPFAM" id="SSF52058">
    <property type="entry name" value="L domain-like"/>
    <property type="match status" value="1"/>
</dbReference>
<evidence type="ECO:0000256" key="3">
    <source>
        <dbReference type="ARBA" id="ARBA00022475"/>
    </source>
</evidence>
<sequence length="999" mass="109861">MHPTPTNPPLILSFTIIVIVVTSFFRGGALQQPGGGACWSSERAALLSFKKGITSDPGNLLSSWRGWDCCSWRGVSCSNRTGHVLKLHLANPDPDIDSRTNHAKSYILAGEISPSLLSLQHLEYLDLSMNYLGGGGGETGSPMPRFLGSMENLRYLNLSGIQFAGSVPPELGNLSKLQYLDLSATVDTVDDLTLFRNLPMLQYLTLSQIDLSLTVDWPQKINMIPSLRALDLSYCQLQRADQSLPYLNLTKLEKLNLYENDFNHTITSCWFWKATSIKFLSLGQTSLFGQLNDALENMTSLQALDLSRWQTSENVTDHYYTLQMIGNLKNLCSLQTLDLSYSYKSGDIAAFMESLPQCAWGELQELHLSGNGFTGALPHLIGHFTSLRTLELDGNSLGGRLPPALGNCTRLSTLHIRSNHLNGSVPIEIGVLSKLTSLDLSYNQLSGVITKEHFKGLTSLKELGLSYNNDLKVTVEDGWLPPFRLEYGVLASCQIGPRFPAWLQQQASIIYLDISRTGVKDKIPDWFWHTVSEAKYIYMSGNELTGNLPAHLGDMALVHLNLSSNNLTGPVQTFPRNVGMLDLSFNSFSGTLPLSLEAPVLNVLLLFSNKIGGSIPESMCNLPLLSDLDISSNLLEGGIPRCFATMQLDFLLLSNNSLAGSFPTVLRNSTNLKMLDLSWNKLSGRLPTWIGELTGLSFLRLGHNMLSGNIPLEILNLSSLQFLDLSSNNLSGAIPWHLEKLTGMTTLMGNRQDISSIPLGYIRGNGENDISIDEQFEEVFLIITKGQKLKYSKGLDYFVSIDLSENSLSGEIPSNITSLDALINLNLSSNHLRGRIPNKIGALNALESLDLSENRLSGEIPPSLSNLTSLSYMNLSYNNLSGRIPSGRQLDTLSADNPSMMYIGNTGLCGPPLETKCSGNGSTISGNGTGYKQENETLPFYIGLVLGLVVGLWIVFCAMLFKKTWRIAYFKLFDQFCNTIHVYVVLACASRLARNTVVE</sequence>
<evidence type="ECO:0000256" key="11">
    <source>
        <dbReference type="ARBA" id="ARBA00023170"/>
    </source>
</evidence>
<feature type="transmembrane region" description="Helical" evidence="13">
    <location>
        <begin position="940"/>
        <end position="961"/>
    </location>
</feature>
<keyword evidence="3" id="KW-1003">Cell membrane</keyword>
<dbReference type="FunFam" id="3.80.10.10:FF:000649">
    <property type="entry name" value="Leucine Rich Repeat family protein"/>
    <property type="match status" value="1"/>
</dbReference>
<keyword evidence="6 13" id="KW-0812">Transmembrane</keyword>
<protein>
    <submittedName>
        <fullName evidence="16">LRR receptor-like serine/threonine-protein kinase GSO1</fullName>
    </submittedName>
</protein>
<keyword evidence="8" id="KW-0677">Repeat</keyword>
<evidence type="ECO:0000256" key="4">
    <source>
        <dbReference type="ARBA" id="ARBA00022614"/>
    </source>
</evidence>
<evidence type="ECO:0000259" key="15">
    <source>
        <dbReference type="Pfam" id="PF08263"/>
    </source>
</evidence>
<dbReference type="SMART" id="SM00369">
    <property type="entry name" value="LRR_TYP"/>
    <property type="match status" value="7"/>
</dbReference>
<comment type="similarity">
    <text evidence="2">Belongs to the RLP family.</text>
</comment>
<evidence type="ECO:0000256" key="13">
    <source>
        <dbReference type="SAM" id="Phobius"/>
    </source>
</evidence>